<evidence type="ECO:0000256" key="5">
    <source>
        <dbReference type="ARBA" id="ARBA00023315"/>
    </source>
</evidence>
<evidence type="ECO:0000313" key="14">
    <source>
        <dbReference type="Proteomes" id="UP001230188"/>
    </source>
</evidence>
<dbReference type="PANTHER" id="PTHR14744">
    <property type="entry name" value="N-ALPHA-ACETYLTRANSFERASE 60"/>
    <property type="match status" value="1"/>
</dbReference>
<dbReference type="InterPro" id="IPR016181">
    <property type="entry name" value="Acyl_CoA_acyltransferase"/>
</dbReference>
<dbReference type="PANTHER" id="PTHR14744:SF15">
    <property type="entry name" value="N-ALPHA-ACETYLTRANSFERASE 60"/>
    <property type="match status" value="1"/>
</dbReference>
<reference evidence="13" key="1">
    <citation type="submission" date="2023-01" db="EMBL/GenBank/DDBJ databases">
        <title>Metagenome sequencing of chrysophaentin producing Chrysophaeum taylorii.</title>
        <authorList>
            <person name="Davison J."/>
            <person name="Bewley C."/>
        </authorList>
    </citation>
    <scope>NUCLEOTIDE SEQUENCE</scope>
    <source>
        <strain evidence="13">NIES-1699</strain>
    </source>
</reference>
<evidence type="ECO:0000256" key="2">
    <source>
        <dbReference type="ARBA" id="ARBA00022679"/>
    </source>
</evidence>
<dbReference type="Pfam" id="PF00583">
    <property type="entry name" value="Acetyltransf_1"/>
    <property type="match status" value="1"/>
</dbReference>
<dbReference type="InterPro" id="IPR045141">
    <property type="entry name" value="NAA60-like"/>
</dbReference>
<keyword evidence="5" id="KW-0012">Acyltransferase</keyword>
<dbReference type="AlphaFoldDB" id="A0AAD7XIM1"/>
<organism evidence="13 14">
    <name type="scientific">Chrysophaeum taylorii</name>
    <dbReference type="NCBI Taxonomy" id="2483200"/>
    <lineage>
        <taxon>Eukaryota</taxon>
        <taxon>Sar</taxon>
        <taxon>Stramenopiles</taxon>
        <taxon>Ochrophyta</taxon>
        <taxon>Pelagophyceae</taxon>
        <taxon>Pelagomonadales</taxon>
        <taxon>Pelagomonadaceae</taxon>
        <taxon>Chrysophaeum</taxon>
    </lineage>
</organism>
<evidence type="ECO:0000259" key="12">
    <source>
        <dbReference type="PROSITE" id="PS51186"/>
    </source>
</evidence>
<keyword evidence="3" id="KW-0159">Chromosome partition</keyword>
<dbReference type="GO" id="GO:0007059">
    <property type="term" value="P:chromosome segregation"/>
    <property type="evidence" value="ECO:0007669"/>
    <property type="project" value="UniProtKB-KW"/>
</dbReference>
<dbReference type="Gene3D" id="3.40.630.30">
    <property type="match status" value="1"/>
</dbReference>
<name>A0AAD7XIM1_9STRA</name>
<dbReference type="EC" id="2.3.1.48" evidence="1"/>
<dbReference type="EC" id="2.3.1.259" evidence="7"/>
<protein>
    <recommendedName>
        <fullName evidence="8">N-alpha-acetyltransferase 60</fullName>
        <ecNumber evidence="7">2.3.1.259</ecNumber>
        <ecNumber evidence="1">2.3.1.48</ecNumber>
    </recommendedName>
</protein>
<comment type="catalytic activity">
    <reaction evidence="9">
        <text>L-lysyl-[protein] + acetyl-CoA = N(6)-acetyl-L-lysyl-[protein] + CoA + H(+)</text>
        <dbReference type="Rhea" id="RHEA:45948"/>
        <dbReference type="Rhea" id="RHEA-COMP:9752"/>
        <dbReference type="Rhea" id="RHEA-COMP:10731"/>
        <dbReference type="ChEBI" id="CHEBI:15378"/>
        <dbReference type="ChEBI" id="CHEBI:29969"/>
        <dbReference type="ChEBI" id="CHEBI:57287"/>
        <dbReference type="ChEBI" id="CHEBI:57288"/>
        <dbReference type="ChEBI" id="CHEBI:61930"/>
        <dbReference type="EC" id="2.3.1.48"/>
    </reaction>
</comment>
<evidence type="ECO:0000256" key="4">
    <source>
        <dbReference type="ARBA" id="ARBA00022853"/>
    </source>
</evidence>
<dbReference type="GO" id="GO:0004402">
    <property type="term" value="F:histone acetyltransferase activity"/>
    <property type="evidence" value="ECO:0007669"/>
    <property type="project" value="TreeGrafter"/>
</dbReference>
<dbReference type="EMBL" id="JAQMWT010000479">
    <property type="protein sequence ID" value="KAJ8600778.1"/>
    <property type="molecule type" value="Genomic_DNA"/>
</dbReference>
<evidence type="ECO:0000256" key="8">
    <source>
        <dbReference type="ARBA" id="ARBA00026144"/>
    </source>
</evidence>
<keyword evidence="4" id="KW-0156">Chromatin regulator</keyword>
<dbReference type="CDD" id="cd04301">
    <property type="entry name" value="NAT_SF"/>
    <property type="match status" value="1"/>
</dbReference>
<proteinExistence type="inferred from homology"/>
<gene>
    <name evidence="13" type="ORF">CTAYLR_006091</name>
</gene>
<feature type="region of interest" description="Disordered" evidence="11">
    <location>
        <begin position="208"/>
        <end position="229"/>
    </location>
</feature>
<dbReference type="GO" id="GO:0120518">
    <property type="term" value="F:protein N-terminal-methionine acetyltransferase activity"/>
    <property type="evidence" value="ECO:0007669"/>
    <property type="project" value="UniProtKB-EC"/>
</dbReference>
<evidence type="ECO:0000313" key="13">
    <source>
        <dbReference type="EMBL" id="KAJ8600778.1"/>
    </source>
</evidence>
<evidence type="ECO:0000256" key="11">
    <source>
        <dbReference type="SAM" id="MobiDB-lite"/>
    </source>
</evidence>
<keyword evidence="14" id="KW-1185">Reference proteome</keyword>
<dbReference type="SUPFAM" id="SSF55729">
    <property type="entry name" value="Acyl-CoA N-acyltransferases (Nat)"/>
    <property type="match status" value="1"/>
</dbReference>
<dbReference type="Proteomes" id="UP001230188">
    <property type="component" value="Unassembled WGS sequence"/>
</dbReference>
<comment type="similarity">
    <text evidence="6">Belongs to the acetyltransferase family. NAA60 subfamily.</text>
</comment>
<dbReference type="InterPro" id="IPR000182">
    <property type="entry name" value="GNAT_dom"/>
</dbReference>
<keyword evidence="2" id="KW-0808">Transferase</keyword>
<dbReference type="PROSITE" id="PS51186">
    <property type="entry name" value="GNAT"/>
    <property type="match status" value="1"/>
</dbReference>
<evidence type="ECO:0000256" key="7">
    <source>
        <dbReference type="ARBA" id="ARBA00026111"/>
    </source>
</evidence>
<comment type="catalytic activity">
    <reaction evidence="10">
        <text>N-terminal L-methionyl-[transmembrane protein] + acetyl-CoA = N-terminal N(alpha)-acetyl-L-methionyl-[transmembrane protein] + CoA + H(+)</text>
        <dbReference type="Rhea" id="RHEA:50604"/>
        <dbReference type="Rhea" id="RHEA-COMP:12745"/>
        <dbReference type="Rhea" id="RHEA-COMP:12746"/>
        <dbReference type="ChEBI" id="CHEBI:15378"/>
        <dbReference type="ChEBI" id="CHEBI:57287"/>
        <dbReference type="ChEBI" id="CHEBI:57288"/>
        <dbReference type="ChEBI" id="CHEBI:64731"/>
        <dbReference type="ChEBI" id="CHEBI:133414"/>
        <dbReference type="EC" id="2.3.1.259"/>
    </reaction>
</comment>
<accession>A0AAD7XIM1</accession>
<evidence type="ECO:0000256" key="10">
    <source>
        <dbReference type="ARBA" id="ARBA00048848"/>
    </source>
</evidence>
<evidence type="ECO:0000256" key="9">
    <source>
        <dbReference type="ARBA" id="ARBA00048017"/>
    </source>
</evidence>
<feature type="domain" description="N-acetyltransferase" evidence="12">
    <location>
        <begin position="6"/>
        <end position="167"/>
    </location>
</feature>
<sequence length="229" mass="26297">MAAFEVHFRPMRVSDLEEVRALHEEWFPVRYSYSFYDAAVRERMVGTNEPLFTLIAEVDEDDRRRIIGLPAPLFVENETSRVMYVLTLGSHARYRRRGIARELLQRCIARAEAEPACGAVYLHVITHNDVAIQFYKSNDFECLGEISDYYRIDGSLYNCFIYAYYLPRAKIVTSMMTSTAPRATRRLLSSTLSSLFPAALRSCFRSPAVPSKQQQQQQQQQITATSEAA</sequence>
<comment type="caution">
    <text evidence="13">The sequence shown here is derived from an EMBL/GenBank/DDBJ whole genome shotgun (WGS) entry which is preliminary data.</text>
</comment>
<evidence type="ECO:0000256" key="1">
    <source>
        <dbReference type="ARBA" id="ARBA00013184"/>
    </source>
</evidence>
<evidence type="ECO:0000256" key="3">
    <source>
        <dbReference type="ARBA" id="ARBA00022829"/>
    </source>
</evidence>
<evidence type="ECO:0000256" key="6">
    <source>
        <dbReference type="ARBA" id="ARBA00025774"/>
    </source>
</evidence>
<dbReference type="GO" id="GO:0000139">
    <property type="term" value="C:Golgi membrane"/>
    <property type="evidence" value="ECO:0007669"/>
    <property type="project" value="TreeGrafter"/>
</dbReference>